<dbReference type="SUPFAM" id="SSF52540">
    <property type="entry name" value="P-loop containing nucleoside triphosphate hydrolases"/>
    <property type="match status" value="2"/>
</dbReference>
<evidence type="ECO:0000256" key="4">
    <source>
        <dbReference type="ARBA" id="ARBA00022840"/>
    </source>
</evidence>
<feature type="domain" description="ABC transporter" evidence="5">
    <location>
        <begin position="2"/>
        <end position="244"/>
    </location>
</feature>
<reference evidence="6 7" key="1">
    <citation type="submission" date="2021-03" db="EMBL/GenBank/DDBJ databases">
        <title>Fibrella sp. HMF5036 genome sequencing and assembly.</title>
        <authorList>
            <person name="Kang H."/>
            <person name="Kim H."/>
            <person name="Bae S."/>
            <person name="Joh K."/>
        </authorList>
    </citation>
    <scope>NUCLEOTIDE SEQUENCE [LARGE SCALE GENOMIC DNA]</scope>
    <source>
        <strain evidence="6 7">HMF5036</strain>
    </source>
</reference>
<comment type="caution">
    <text evidence="6">The sequence shown here is derived from an EMBL/GenBank/DDBJ whole genome shotgun (WGS) entry which is preliminary data.</text>
</comment>
<dbReference type="CDD" id="cd00267">
    <property type="entry name" value="ABC_ATPase"/>
    <property type="match status" value="1"/>
</dbReference>
<dbReference type="InterPro" id="IPR027417">
    <property type="entry name" value="P-loop_NTPase"/>
</dbReference>
<keyword evidence="3" id="KW-0547">Nucleotide-binding</keyword>
<evidence type="ECO:0000313" key="6">
    <source>
        <dbReference type="EMBL" id="MBO0930994.1"/>
    </source>
</evidence>
<dbReference type="PANTHER" id="PTHR43117:SF4">
    <property type="entry name" value="OSMOPROTECTANT IMPORT ATP-BINDING PROTEIN OSMV"/>
    <property type="match status" value="1"/>
</dbReference>
<proteinExistence type="inferred from homology"/>
<accession>A0A939G2R4</accession>
<keyword evidence="4 6" id="KW-0067">ATP-binding</keyword>
<dbReference type="Proteomes" id="UP000664795">
    <property type="component" value="Unassembled WGS sequence"/>
</dbReference>
<dbReference type="AlphaFoldDB" id="A0A939G2R4"/>
<evidence type="ECO:0000256" key="2">
    <source>
        <dbReference type="ARBA" id="ARBA00022448"/>
    </source>
</evidence>
<dbReference type="EMBL" id="JAFMYU010000005">
    <property type="protein sequence ID" value="MBO0930994.1"/>
    <property type="molecule type" value="Genomic_DNA"/>
</dbReference>
<dbReference type="GO" id="GO:0016887">
    <property type="term" value="F:ATP hydrolysis activity"/>
    <property type="evidence" value="ECO:0007669"/>
    <property type="project" value="InterPro"/>
</dbReference>
<dbReference type="PANTHER" id="PTHR43117">
    <property type="entry name" value="OSMOPROTECTANT IMPORT ATP-BINDING PROTEIN OSMV"/>
    <property type="match status" value="1"/>
</dbReference>
<evidence type="ECO:0000256" key="1">
    <source>
        <dbReference type="ARBA" id="ARBA00005417"/>
    </source>
</evidence>
<keyword evidence="2" id="KW-0813">Transport</keyword>
<dbReference type="Pfam" id="PF00005">
    <property type="entry name" value="ABC_tran"/>
    <property type="match status" value="2"/>
</dbReference>
<dbReference type="GO" id="GO:0005524">
    <property type="term" value="F:ATP binding"/>
    <property type="evidence" value="ECO:0007669"/>
    <property type="project" value="UniProtKB-KW"/>
</dbReference>
<dbReference type="InterPro" id="IPR003439">
    <property type="entry name" value="ABC_transporter-like_ATP-bd"/>
</dbReference>
<dbReference type="PROSITE" id="PS00211">
    <property type="entry name" value="ABC_TRANSPORTER_1"/>
    <property type="match status" value="1"/>
</dbReference>
<protein>
    <submittedName>
        <fullName evidence="6">ATP-binding cassette domain-containing protein</fullName>
    </submittedName>
</protein>
<sequence length="480" mass="53010">MIQLENALFRKGRVVVLQGVNLTLAPGQHWAIAGPVGAGKSLLLNALAGRLLPQAGQVTFSETDQPDQPISREHQKARTAIVTFREASHAFDYSRFFYQQRYHAALEESLDVRAFLQVKDEQLADSKAVLSRLGLLPLLSLPFIKLSNGQSRKVLIAKALLTKPALLLLDDPFVGLDAAMRRNLIDWLDELVATGTQLVLVAPPDVLPNCITHIVELADGQIVSQYERSAALLETEEINPASLPTIPIWQTPPMEPLPAETVFDLRDVTIRYGDLVILDRLTWTVRAGEQWALLGPNGSGKSVLLSLLYGDHPQAYANDIRLFGKPHGRGRTGTGQSIWAIKRQIGFVSPELHLYFPRHLAVLDVIYTGLTDTLTVPRAVVPSHTADALSLLSYFGLNALIDRQFGRLSAGQQRLVLLCRALLKRPPVLILDEPFQCLDPAQLARARHLLSHLPLTTTLLFVTHYPAEIPTSVTQFLELG</sequence>
<evidence type="ECO:0000259" key="5">
    <source>
        <dbReference type="PROSITE" id="PS50893"/>
    </source>
</evidence>
<dbReference type="InterPro" id="IPR003593">
    <property type="entry name" value="AAA+_ATPase"/>
</dbReference>
<dbReference type="PROSITE" id="PS50893">
    <property type="entry name" value="ABC_TRANSPORTER_2"/>
    <property type="match status" value="2"/>
</dbReference>
<keyword evidence="7" id="KW-1185">Reference proteome</keyword>
<dbReference type="Gene3D" id="3.40.50.300">
    <property type="entry name" value="P-loop containing nucleotide triphosphate hydrolases"/>
    <property type="match status" value="2"/>
</dbReference>
<comment type="similarity">
    <text evidence="1">Belongs to the ABC transporter superfamily.</text>
</comment>
<name>A0A939G2R4_9BACT</name>
<dbReference type="RefSeq" id="WP_207334958.1">
    <property type="nucleotide sequence ID" value="NZ_JAFMYU010000005.1"/>
</dbReference>
<evidence type="ECO:0000256" key="3">
    <source>
        <dbReference type="ARBA" id="ARBA00022741"/>
    </source>
</evidence>
<evidence type="ECO:0000313" key="7">
    <source>
        <dbReference type="Proteomes" id="UP000664795"/>
    </source>
</evidence>
<feature type="domain" description="ABC transporter" evidence="5">
    <location>
        <begin position="263"/>
        <end position="479"/>
    </location>
</feature>
<organism evidence="6 7">
    <name type="scientific">Fibrella aquatilis</name>
    <dbReference type="NCBI Taxonomy" id="2817059"/>
    <lineage>
        <taxon>Bacteria</taxon>
        <taxon>Pseudomonadati</taxon>
        <taxon>Bacteroidota</taxon>
        <taxon>Cytophagia</taxon>
        <taxon>Cytophagales</taxon>
        <taxon>Spirosomataceae</taxon>
        <taxon>Fibrella</taxon>
    </lineage>
</organism>
<dbReference type="SMART" id="SM00382">
    <property type="entry name" value="AAA"/>
    <property type="match status" value="2"/>
</dbReference>
<dbReference type="InterPro" id="IPR017871">
    <property type="entry name" value="ABC_transporter-like_CS"/>
</dbReference>
<gene>
    <name evidence="6" type="ORF">J2I48_08325</name>
</gene>